<feature type="non-terminal residue" evidence="2">
    <location>
        <position position="1"/>
    </location>
</feature>
<evidence type="ECO:0000313" key="2">
    <source>
        <dbReference type="EMBL" id="PNX55922.1"/>
    </source>
</evidence>
<comment type="caution">
    <text evidence="2">The sequence shown here is derived from an EMBL/GenBank/DDBJ whole genome shotgun (WGS) entry which is preliminary data.</text>
</comment>
<evidence type="ECO:0000313" key="3">
    <source>
        <dbReference type="Proteomes" id="UP000236291"/>
    </source>
</evidence>
<sequence length="161" mass="17382">FIKGPLLYFAQSLLKLGDAPASKANNDQVSLNDDASMKVNSNVEEQLEDLTILPTNSEIQTPEMHKAMGAAQIFKKASMSSSILPTNSEELLNEQSLEKEGTTKTNNDQVSLNDVAFMTVNSNVKEQFPSMPSKPSPNPSITSPTASQFPSMPSKGIILPP</sequence>
<feature type="region of interest" description="Disordered" evidence="1">
    <location>
        <begin position="124"/>
        <end position="161"/>
    </location>
</feature>
<accession>A0A2K3JPF3</accession>
<proteinExistence type="predicted"/>
<reference evidence="2 3" key="1">
    <citation type="journal article" date="2014" name="Am. J. Bot.">
        <title>Genome assembly and annotation for red clover (Trifolium pratense; Fabaceae).</title>
        <authorList>
            <person name="Istvanek J."/>
            <person name="Jaros M."/>
            <person name="Krenek A."/>
            <person name="Repkova J."/>
        </authorList>
    </citation>
    <scope>NUCLEOTIDE SEQUENCE [LARGE SCALE GENOMIC DNA]</scope>
    <source>
        <strain evidence="3">cv. Tatra</strain>
        <tissue evidence="2">Young leaves</tissue>
    </source>
</reference>
<dbReference type="EMBL" id="ASHM01073343">
    <property type="protein sequence ID" value="PNX55922.1"/>
    <property type="molecule type" value="Genomic_DNA"/>
</dbReference>
<protein>
    <submittedName>
        <fullName evidence="2">Putative LRR and NB-ARC domain disease resistance protein</fullName>
    </submittedName>
</protein>
<feature type="compositionally biased region" description="Polar residues" evidence="1">
    <location>
        <begin position="141"/>
        <end position="151"/>
    </location>
</feature>
<organism evidence="2 3">
    <name type="scientific">Trifolium pratense</name>
    <name type="common">Red clover</name>
    <dbReference type="NCBI Taxonomy" id="57577"/>
    <lineage>
        <taxon>Eukaryota</taxon>
        <taxon>Viridiplantae</taxon>
        <taxon>Streptophyta</taxon>
        <taxon>Embryophyta</taxon>
        <taxon>Tracheophyta</taxon>
        <taxon>Spermatophyta</taxon>
        <taxon>Magnoliopsida</taxon>
        <taxon>eudicotyledons</taxon>
        <taxon>Gunneridae</taxon>
        <taxon>Pentapetalae</taxon>
        <taxon>rosids</taxon>
        <taxon>fabids</taxon>
        <taxon>Fabales</taxon>
        <taxon>Fabaceae</taxon>
        <taxon>Papilionoideae</taxon>
        <taxon>50 kb inversion clade</taxon>
        <taxon>NPAAA clade</taxon>
        <taxon>Hologalegina</taxon>
        <taxon>IRL clade</taxon>
        <taxon>Trifolieae</taxon>
        <taxon>Trifolium</taxon>
    </lineage>
</organism>
<reference evidence="2 3" key="2">
    <citation type="journal article" date="2017" name="Front. Plant Sci.">
        <title>Gene Classification and Mining of Molecular Markers Useful in Red Clover (Trifolium pratense) Breeding.</title>
        <authorList>
            <person name="Istvanek J."/>
            <person name="Dluhosova J."/>
            <person name="Dluhos P."/>
            <person name="Patkova L."/>
            <person name="Nedelnik J."/>
            <person name="Repkova J."/>
        </authorList>
    </citation>
    <scope>NUCLEOTIDE SEQUENCE [LARGE SCALE GENOMIC DNA]</scope>
    <source>
        <strain evidence="3">cv. Tatra</strain>
        <tissue evidence="2">Young leaves</tissue>
    </source>
</reference>
<gene>
    <name evidence="2" type="ORF">L195_g049556</name>
</gene>
<dbReference type="AlphaFoldDB" id="A0A2K3JPF3"/>
<name>A0A2K3JPF3_TRIPR</name>
<dbReference type="Proteomes" id="UP000236291">
    <property type="component" value="Unassembled WGS sequence"/>
</dbReference>
<evidence type="ECO:0000256" key="1">
    <source>
        <dbReference type="SAM" id="MobiDB-lite"/>
    </source>
</evidence>